<dbReference type="EMBL" id="JACRTD010000002">
    <property type="protein sequence ID" value="MBC8584524.1"/>
    <property type="molecule type" value="Genomic_DNA"/>
</dbReference>
<keyword evidence="2" id="KW-0813">Transport</keyword>
<evidence type="ECO:0000256" key="4">
    <source>
        <dbReference type="ARBA" id="ARBA00022840"/>
    </source>
</evidence>
<dbReference type="Gene3D" id="3.40.50.300">
    <property type="entry name" value="P-loop containing nucleotide triphosphate hydrolases"/>
    <property type="match status" value="1"/>
</dbReference>
<dbReference type="InterPro" id="IPR003439">
    <property type="entry name" value="ABC_transporter-like_ATP-bd"/>
</dbReference>
<dbReference type="FunFam" id="3.40.50.300:FF:000016">
    <property type="entry name" value="Oligopeptide ABC transporter ATP-binding component"/>
    <property type="match status" value="1"/>
</dbReference>
<name>A0A926EQ72_9FIRM</name>
<dbReference type="Proteomes" id="UP000623678">
    <property type="component" value="Unassembled WGS sequence"/>
</dbReference>
<proteinExistence type="inferred from homology"/>
<evidence type="ECO:0000256" key="3">
    <source>
        <dbReference type="ARBA" id="ARBA00022741"/>
    </source>
</evidence>
<comment type="caution">
    <text evidence="6">The sequence shown here is derived from an EMBL/GenBank/DDBJ whole genome shotgun (WGS) entry which is preliminary data.</text>
</comment>
<feature type="domain" description="ABC transporter" evidence="5">
    <location>
        <begin position="7"/>
        <end position="253"/>
    </location>
</feature>
<dbReference type="Pfam" id="PF08352">
    <property type="entry name" value="oligo_HPY"/>
    <property type="match status" value="1"/>
</dbReference>
<dbReference type="InterPro" id="IPR050319">
    <property type="entry name" value="ABC_transp_ATP-bind"/>
</dbReference>
<evidence type="ECO:0000256" key="1">
    <source>
        <dbReference type="ARBA" id="ARBA00005417"/>
    </source>
</evidence>
<dbReference type="PROSITE" id="PS50893">
    <property type="entry name" value="ABC_TRANSPORTER_2"/>
    <property type="match status" value="1"/>
</dbReference>
<dbReference type="RefSeq" id="WP_262394356.1">
    <property type="nucleotide sequence ID" value="NZ_JACRTD010000002.1"/>
</dbReference>
<accession>A0A926EQ72</accession>
<keyword evidence="3" id="KW-0547">Nucleotide-binding</keyword>
<dbReference type="PANTHER" id="PTHR43776">
    <property type="entry name" value="TRANSPORT ATP-BINDING PROTEIN"/>
    <property type="match status" value="1"/>
</dbReference>
<dbReference type="GO" id="GO:0055085">
    <property type="term" value="P:transmembrane transport"/>
    <property type="evidence" value="ECO:0007669"/>
    <property type="project" value="UniProtKB-ARBA"/>
</dbReference>
<dbReference type="InterPro" id="IPR003593">
    <property type="entry name" value="AAA+_ATPase"/>
</dbReference>
<evidence type="ECO:0000256" key="2">
    <source>
        <dbReference type="ARBA" id="ARBA00022448"/>
    </source>
</evidence>
<keyword evidence="7" id="KW-1185">Reference proteome</keyword>
<dbReference type="InterPro" id="IPR027417">
    <property type="entry name" value="P-loop_NTPase"/>
</dbReference>
<dbReference type="Pfam" id="PF00005">
    <property type="entry name" value="ABC_tran"/>
    <property type="match status" value="1"/>
</dbReference>
<dbReference type="GO" id="GO:0016887">
    <property type="term" value="F:ATP hydrolysis activity"/>
    <property type="evidence" value="ECO:0007669"/>
    <property type="project" value="InterPro"/>
</dbReference>
<reference evidence="6" key="1">
    <citation type="submission" date="2020-08" db="EMBL/GenBank/DDBJ databases">
        <title>Genome public.</title>
        <authorList>
            <person name="Liu C."/>
            <person name="Sun Q."/>
        </authorList>
    </citation>
    <scope>NUCLEOTIDE SEQUENCE</scope>
    <source>
        <strain evidence="6">NSJ-64</strain>
    </source>
</reference>
<comment type="similarity">
    <text evidence="1">Belongs to the ABC transporter superfamily.</text>
</comment>
<keyword evidence="4 6" id="KW-0067">ATP-binding</keyword>
<evidence type="ECO:0000313" key="6">
    <source>
        <dbReference type="EMBL" id="MBC8584524.1"/>
    </source>
</evidence>
<dbReference type="AlphaFoldDB" id="A0A926EQ72"/>
<gene>
    <name evidence="6" type="ORF">H8705_02900</name>
</gene>
<dbReference type="NCBIfam" id="TIGR01727">
    <property type="entry name" value="oligo_HPY"/>
    <property type="match status" value="1"/>
</dbReference>
<protein>
    <submittedName>
        <fullName evidence="6">ABC transporter ATP-binding protein</fullName>
    </submittedName>
</protein>
<dbReference type="SUPFAM" id="SSF52540">
    <property type="entry name" value="P-loop containing nucleoside triphosphate hydrolases"/>
    <property type="match status" value="1"/>
</dbReference>
<dbReference type="InterPro" id="IPR013563">
    <property type="entry name" value="Oligopep_ABC_C"/>
</dbReference>
<dbReference type="CDD" id="cd03257">
    <property type="entry name" value="ABC_NikE_OppD_transporters"/>
    <property type="match status" value="1"/>
</dbReference>
<dbReference type="GO" id="GO:0015833">
    <property type="term" value="P:peptide transport"/>
    <property type="evidence" value="ECO:0007669"/>
    <property type="project" value="InterPro"/>
</dbReference>
<organism evidence="6 7">
    <name type="scientific">Youxingia wuxianensis</name>
    <dbReference type="NCBI Taxonomy" id="2763678"/>
    <lineage>
        <taxon>Bacteria</taxon>
        <taxon>Bacillati</taxon>
        <taxon>Bacillota</taxon>
        <taxon>Clostridia</taxon>
        <taxon>Eubacteriales</taxon>
        <taxon>Oscillospiraceae</taxon>
        <taxon>Youxingia</taxon>
    </lineage>
</organism>
<dbReference type="GO" id="GO:0005524">
    <property type="term" value="F:ATP binding"/>
    <property type="evidence" value="ECO:0007669"/>
    <property type="project" value="UniProtKB-KW"/>
</dbReference>
<sequence>MTNETYLEIKNLSKHFNTRSKKQVLIAVNDVSLRFPRGKTLGLIGESGSGKSTIGRCILRLTEPTGGEILCEGQDLAKLSEKDFRKKWRPRMQMVFQDPFDSLNPRMNIRSLLLEPIRLAGTLAGRNPDEVVTELLRKVKLDPEMAKAYRHQLTPGQQQRVGIARAIATSPAFLVLDEPISLLDISVRAEILKILYEIQESEGLTYLFISHDLSTVQDFCHHVAVMYLGRIVETGTVDQVFSHPMHPYSKALLQSVLYPDPSKRHQPSQLSGEIPSPINTPPGCPLHTRCPIATEACGKITQSFTDMGDGHLVACMRAANEKGGLDETL</sequence>
<dbReference type="SMART" id="SM00382">
    <property type="entry name" value="AAA"/>
    <property type="match status" value="1"/>
</dbReference>
<evidence type="ECO:0000259" key="5">
    <source>
        <dbReference type="PROSITE" id="PS50893"/>
    </source>
</evidence>
<evidence type="ECO:0000313" key="7">
    <source>
        <dbReference type="Proteomes" id="UP000623678"/>
    </source>
</evidence>